<dbReference type="Pfam" id="PF13426">
    <property type="entry name" value="PAS_9"/>
    <property type="match status" value="1"/>
</dbReference>
<feature type="transmembrane region" description="Helical" evidence="5">
    <location>
        <begin position="129"/>
        <end position="150"/>
    </location>
</feature>
<protein>
    <recommendedName>
        <fullName evidence="2">histidine kinase</fullName>
        <ecNumber evidence="2">2.7.13.3</ecNumber>
    </recommendedName>
</protein>
<name>Q1IT62_KORVE</name>
<keyword evidence="11" id="KW-1185">Reference proteome</keyword>
<dbReference type="PANTHER" id="PTHR43065">
    <property type="entry name" value="SENSOR HISTIDINE KINASE"/>
    <property type="match status" value="1"/>
</dbReference>
<feature type="transmembrane region" description="Helical" evidence="5">
    <location>
        <begin position="63"/>
        <end position="85"/>
    </location>
</feature>
<evidence type="ECO:0000256" key="3">
    <source>
        <dbReference type="ARBA" id="ARBA00022553"/>
    </source>
</evidence>
<dbReference type="InterPro" id="IPR036097">
    <property type="entry name" value="HisK_dim/P_sf"/>
</dbReference>
<dbReference type="PRINTS" id="PR00344">
    <property type="entry name" value="BCTRLSENSOR"/>
</dbReference>
<dbReference type="HOGENOM" id="CLU_000445_114_51_0"/>
<dbReference type="InterPro" id="IPR003661">
    <property type="entry name" value="HisK_dim/P_dom"/>
</dbReference>
<feature type="transmembrane region" description="Helical" evidence="5">
    <location>
        <begin position="194"/>
        <end position="214"/>
    </location>
</feature>
<gene>
    <name evidence="10" type="ordered locus">Acid345_0935</name>
</gene>
<dbReference type="InterPro" id="IPR004358">
    <property type="entry name" value="Sig_transdc_His_kin-like_C"/>
</dbReference>
<feature type="domain" description="PAC" evidence="9">
    <location>
        <begin position="397"/>
        <end position="448"/>
    </location>
</feature>
<feature type="domain" description="Histidine kinase" evidence="6">
    <location>
        <begin position="461"/>
        <end position="684"/>
    </location>
</feature>
<dbReference type="EC" id="2.7.13.3" evidence="2"/>
<dbReference type="PROSITE" id="PS50113">
    <property type="entry name" value="PAC"/>
    <property type="match status" value="1"/>
</dbReference>
<dbReference type="InterPro" id="IPR003594">
    <property type="entry name" value="HATPase_dom"/>
</dbReference>
<dbReference type="NCBIfam" id="TIGR00229">
    <property type="entry name" value="sensory_box"/>
    <property type="match status" value="1"/>
</dbReference>
<dbReference type="EnsemblBacteria" id="ABF39938">
    <property type="protein sequence ID" value="ABF39938"/>
    <property type="gene ID" value="Acid345_0935"/>
</dbReference>
<dbReference type="Gene3D" id="3.30.450.20">
    <property type="entry name" value="PAS domain"/>
    <property type="match status" value="1"/>
</dbReference>
<dbReference type="SMART" id="SM00388">
    <property type="entry name" value="HisKA"/>
    <property type="match status" value="1"/>
</dbReference>
<dbReference type="InterPro" id="IPR036890">
    <property type="entry name" value="HATPase_C_sf"/>
</dbReference>
<evidence type="ECO:0000313" key="11">
    <source>
        <dbReference type="Proteomes" id="UP000002432"/>
    </source>
</evidence>
<dbReference type="CDD" id="cd00130">
    <property type="entry name" value="PAS"/>
    <property type="match status" value="1"/>
</dbReference>
<sequence>MSRFRKLAWAASAIVIAHLIWLAVWPNARWGFLASQQFQFLAGVLAGIACWRASERSQQYPRMFWQFSAVTFGFWSIASLIDSSYDLLGNGLIDPPLWVALVIFLSTAPMFIAALMGGGKSEERVHWDVILDVAQLLILIVAVHIMLVAIPSMTQSVERGAVHRLILLAAWRGALALALTMRAAFSKSLAIRRLLAPVAAAMSLFAVASSVGNFADRFQIWNEVRWFDLAWTIPFALVAVAASLWRERGRVGVQSELTADSAPVFIIYLPALAIPVILLSLYSTIVFEQVVVGLTAMFVSVAFFTMRVLVAQRRQDQMLQQLANSERRYRRLFEDNMAAVYRSTPDGQITDCNQAFCDMFGYTKEEIANGSAARLYAGGKVEREATLRDLRTHGQQRSVQVAYRRKDGSLIHTLGHRAMVVDRDGMEMIEGTLIDMTQRRSLELQLQQSQKMESLGTMAGGVAHDFNNLLTVIGGYSAMQMANLDANDPNHEYATEIKAASDRAAGLTRQLLAFSRQQVMEERPVILNSLIRDFEKFLRRLVGEDVQLRTSFDLELGTVRTDPGQMEQVLMNLTSNARDAMPLGGTIRIETANVVLNERSLERNPIVVPGGYARLSVSDDGIGMEEATIAHIFEPFFTTKAVGKGTGLGLATTYGIVKQSRGYIEVQSSPGAGSRFDVYLPLIGRDGAGKSGDTRTAVARGTETILLVEDDVQLRSMSVTLLQSCGYNVLTADDPREIEKLCERHGERIDLLLTDVVMPHLSGSEVAKRVAAKVPAIKILFMSGYPTHSKLDRTALEASGSFLQKPFAPAVLAAKVREVLDQELTGQA</sequence>
<dbReference type="eggNOG" id="COG3829">
    <property type="taxonomic scope" value="Bacteria"/>
</dbReference>
<dbReference type="InterPro" id="IPR000700">
    <property type="entry name" value="PAS-assoc_C"/>
</dbReference>
<feature type="transmembrane region" description="Helical" evidence="5">
    <location>
        <begin position="7"/>
        <end position="24"/>
    </location>
</feature>
<dbReference type="EMBL" id="CP000360">
    <property type="protein sequence ID" value="ABF39938.1"/>
    <property type="molecule type" value="Genomic_DNA"/>
</dbReference>
<dbReference type="Gene3D" id="3.40.50.2300">
    <property type="match status" value="1"/>
</dbReference>
<evidence type="ECO:0000259" key="8">
    <source>
        <dbReference type="PROSITE" id="PS50112"/>
    </source>
</evidence>
<dbReference type="SMART" id="SM00091">
    <property type="entry name" value="PAS"/>
    <property type="match status" value="1"/>
</dbReference>
<dbReference type="PROSITE" id="PS50112">
    <property type="entry name" value="PAS"/>
    <property type="match status" value="1"/>
</dbReference>
<dbReference type="SUPFAM" id="SSF52172">
    <property type="entry name" value="CheY-like"/>
    <property type="match status" value="1"/>
</dbReference>
<feature type="transmembrane region" description="Helical" evidence="5">
    <location>
        <begin position="30"/>
        <end position="51"/>
    </location>
</feature>
<feature type="modified residue" description="4-aspartylphosphate" evidence="4">
    <location>
        <position position="755"/>
    </location>
</feature>
<feature type="transmembrane region" description="Helical" evidence="5">
    <location>
        <begin position="97"/>
        <end position="117"/>
    </location>
</feature>
<dbReference type="SUPFAM" id="SSF55785">
    <property type="entry name" value="PYP-like sensor domain (PAS domain)"/>
    <property type="match status" value="1"/>
</dbReference>
<dbReference type="Gene3D" id="3.30.565.10">
    <property type="entry name" value="Histidine kinase-like ATPase, C-terminal domain"/>
    <property type="match status" value="1"/>
</dbReference>
<feature type="transmembrane region" description="Helical" evidence="5">
    <location>
        <begin position="265"/>
        <end position="285"/>
    </location>
</feature>
<dbReference type="CDD" id="cd00082">
    <property type="entry name" value="HisKA"/>
    <property type="match status" value="1"/>
</dbReference>
<keyword evidence="10" id="KW-0418">Kinase</keyword>
<evidence type="ECO:0000256" key="1">
    <source>
        <dbReference type="ARBA" id="ARBA00000085"/>
    </source>
</evidence>
<dbReference type="AlphaFoldDB" id="Q1IT62"/>
<dbReference type="Gene3D" id="1.10.287.130">
    <property type="match status" value="1"/>
</dbReference>
<dbReference type="eggNOG" id="COG5373">
    <property type="taxonomic scope" value="Bacteria"/>
</dbReference>
<comment type="catalytic activity">
    <reaction evidence="1">
        <text>ATP + protein L-histidine = ADP + protein N-phospho-L-histidine.</text>
        <dbReference type="EC" id="2.7.13.3"/>
    </reaction>
</comment>
<dbReference type="Pfam" id="PF00512">
    <property type="entry name" value="HisKA"/>
    <property type="match status" value="1"/>
</dbReference>
<dbReference type="PANTHER" id="PTHR43065:SF42">
    <property type="entry name" value="TWO-COMPONENT SENSOR PPRA"/>
    <property type="match status" value="1"/>
</dbReference>
<dbReference type="InterPro" id="IPR005467">
    <property type="entry name" value="His_kinase_dom"/>
</dbReference>
<keyword evidence="5" id="KW-0812">Transmembrane</keyword>
<dbReference type="KEGG" id="aba:Acid345_0935"/>
<keyword evidence="5" id="KW-1133">Transmembrane helix</keyword>
<dbReference type="SUPFAM" id="SSF55874">
    <property type="entry name" value="ATPase domain of HSP90 chaperone/DNA topoisomerase II/histidine kinase"/>
    <property type="match status" value="1"/>
</dbReference>
<dbReference type="Pfam" id="PF02518">
    <property type="entry name" value="HATPase_c"/>
    <property type="match status" value="1"/>
</dbReference>
<dbReference type="PROSITE" id="PS50109">
    <property type="entry name" value="HIS_KIN"/>
    <property type="match status" value="1"/>
</dbReference>
<accession>Q1IT62</accession>
<evidence type="ECO:0000259" key="6">
    <source>
        <dbReference type="PROSITE" id="PS50109"/>
    </source>
</evidence>
<dbReference type="PROSITE" id="PS50110">
    <property type="entry name" value="RESPONSE_REGULATORY"/>
    <property type="match status" value="1"/>
</dbReference>
<evidence type="ECO:0000259" key="7">
    <source>
        <dbReference type="PROSITE" id="PS50110"/>
    </source>
</evidence>
<dbReference type="InterPro" id="IPR035965">
    <property type="entry name" value="PAS-like_dom_sf"/>
</dbReference>
<dbReference type="SUPFAM" id="SSF47384">
    <property type="entry name" value="Homodimeric domain of signal transducing histidine kinase"/>
    <property type="match status" value="1"/>
</dbReference>
<organism evidence="10 11">
    <name type="scientific">Koribacter versatilis (strain Ellin345)</name>
    <dbReference type="NCBI Taxonomy" id="204669"/>
    <lineage>
        <taxon>Bacteria</taxon>
        <taxon>Pseudomonadati</taxon>
        <taxon>Acidobacteriota</taxon>
        <taxon>Terriglobia</taxon>
        <taxon>Terriglobales</taxon>
        <taxon>Candidatus Korobacteraceae</taxon>
        <taxon>Candidatus Korobacter</taxon>
    </lineage>
</organism>
<evidence type="ECO:0000256" key="5">
    <source>
        <dbReference type="SAM" id="Phobius"/>
    </source>
</evidence>
<feature type="transmembrane region" description="Helical" evidence="5">
    <location>
        <begin position="291"/>
        <end position="310"/>
    </location>
</feature>
<dbReference type="CDD" id="cd00156">
    <property type="entry name" value="REC"/>
    <property type="match status" value="1"/>
</dbReference>
<dbReference type="InterPro" id="IPR000014">
    <property type="entry name" value="PAS"/>
</dbReference>
<reference evidence="10 11" key="1">
    <citation type="journal article" date="2009" name="Appl. Environ. Microbiol.">
        <title>Three genomes from the phylum Acidobacteria provide insight into the lifestyles of these microorganisms in soils.</title>
        <authorList>
            <person name="Ward N.L."/>
            <person name="Challacombe J.F."/>
            <person name="Janssen P.H."/>
            <person name="Henrissat B."/>
            <person name="Coutinho P.M."/>
            <person name="Wu M."/>
            <person name="Xie G."/>
            <person name="Haft D.H."/>
            <person name="Sait M."/>
            <person name="Badger J."/>
            <person name="Barabote R.D."/>
            <person name="Bradley B."/>
            <person name="Brettin T.S."/>
            <person name="Brinkac L.M."/>
            <person name="Bruce D."/>
            <person name="Creasy T."/>
            <person name="Daugherty S.C."/>
            <person name="Davidsen T.M."/>
            <person name="DeBoy R.T."/>
            <person name="Detter J.C."/>
            <person name="Dodson R.J."/>
            <person name="Durkin A.S."/>
            <person name="Ganapathy A."/>
            <person name="Gwinn-Giglio M."/>
            <person name="Han C.S."/>
            <person name="Khouri H."/>
            <person name="Kiss H."/>
            <person name="Kothari S.P."/>
            <person name="Madupu R."/>
            <person name="Nelson K.E."/>
            <person name="Nelson W.C."/>
            <person name="Paulsen I."/>
            <person name="Penn K."/>
            <person name="Ren Q."/>
            <person name="Rosovitz M.J."/>
            <person name="Selengut J.D."/>
            <person name="Shrivastava S."/>
            <person name="Sullivan S.A."/>
            <person name="Tapia R."/>
            <person name="Thompson L.S."/>
            <person name="Watkins K.L."/>
            <person name="Yang Q."/>
            <person name="Yu C."/>
            <person name="Zafar N."/>
            <person name="Zhou L."/>
            <person name="Kuske C.R."/>
        </authorList>
    </citation>
    <scope>NUCLEOTIDE SEQUENCE [LARGE SCALE GENOMIC DNA]</scope>
    <source>
        <strain evidence="10 11">Ellin345</strain>
    </source>
</reference>
<keyword evidence="10" id="KW-0808">Transferase</keyword>
<dbReference type="SMART" id="SM00448">
    <property type="entry name" value="REC"/>
    <property type="match status" value="1"/>
</dbReference>
<dbReference type="Proteomes" id="UP000002432">
    <property type="component" value="Chromosome"/>
</dbReference>
<dbReference type="Pfam" id="PF00072">
    <property type="entry name" value="Response_reg"/>
    <property type="match status" value="1"/>
</dbReference>
<dbReference type="GO" id="GO:0000155">
    <property type="term" value="F:phosphorelay sensor kinase activity"/>
    <property type="evidence" value="ECO:0007669"/>
    <property type="project" value="InterPro"/>
</dbReference>
<evidence type="ECO:0000259" key="9">
    <source>
        <dbReference type="PROSITE" id="PS50113"/>
    </source>
</evidence>
<keyword evidence="3 4" id="KW-0597">Phosphoprotein</keyword>
<dbReference type="eggNOG" id="COG4191">
    <property type="taxonomic scope" value="Bacteria"/>
</dbReference>
<feature type="domain" description="Response regulatory" evidence="7">
    <location>
        <begin position="704"/>
        <end position="820"/>
    </location>
</feature>
<proteinExistence type="predicted"/>
<evidence type="ECO:0000256" key="2">
    <source>
        <dbReference type="ARBA" id="ARBA00012438"/>
    </source>
</evidence>
<dbReference type="STRING" id="204669.Acid345_0935"/>
<feature type="domain" description="PAS" evidence="8">
    <location>
        <begin position="325"/>
        <end position="367"/>
    </location>
</feature>
<evidence type="ECO:0000313" key="10">
    <source>
        <dbReference type="EMBL" id="ABF39938.1"/>
    </source>
</evidence>
<dbReference type="InterPro" id="IPR001789">
    <property type="entry name" value="Sig_transdc_resp-reg_receiver"/>
</dbReference>
<feature type="transmembrane region" description="Helical" evidence="5">
    <location>
        <begin position="226"/>
        <end position="245"/>
    </location>
</feature>
<evidence type="ECO:0000256" key="4">
    <source>
        <dbReference type="PROSITE-ProRule" id="PRU00169"/>
    </source>
</evidence>
<dbReference type="eggNOG" id="COG0745">
    <property type="taxonomic scope" value="Bacteria"/>
</dbReference>
<dbReference type="SMART" id="SM00387">
    <property type="entry name" value="HATPase_c"/>
    <property type="match status" value="1"/>
</dbReference>
<keyword evidence="5" id="KW-0472">Membrane</keyword>
<dbReference type="InterPro" id="IPR011006">
    <property type="entry name" value="CheY-like_superfamily"/>
</dbReference>